<dbReference type="AlphaFoldDB" id="A0A409X6L5"/>
<name>A0A409X6L5_9AGAR</name>
<gene>
    <name evidence="2" type="ORF">CVT24_004668</name>
</gene>
<organism evidence="2 3">
    <name type="scientific">Panaeolus cyanescens</name>
    <dbReference type="NCBI Taxonomy" id="181874"/>
    <lineage>
        <taxon>Eukaryota</taxon>
        <taxon>Fungi</taxon>
        <taxon>Dikarya</taxon>
        <taxon>Basidiomycota</taxon>
        <taxon>Agaricomycotina</taxon>
        <taxon>Agaricomycetes</taxon>
        <taxon>Agaricomycetidae</taxon>
        <taxon>Agaricales</taxon>
        <taxon>Agaricineae</taxon>
        <taxon>Galeropsidaceae</taxon>
        <taxon>Panaeolus</taxon>
    </lineage>
</organism>
<feature type="region of interest" description="Disordered" evidence="1">
    <location>
        <begin position="189"/>
        <end position="227"/>
    </location>
</feature>
<keyword evidence="3" id="KW-1185">Reference proteome</keyword>
<accession>A0A409X6L5</accession>
<reference evidence="2 3" key="1">
    <citation type="journal article" date="2018" name="Evol. Lett.">
        <title>Horizontal gene cluster transfer increased hallucinogenic mushroom diversity.</title>
        <authorList>
            <person name="Reynolds H.T."/>
            <person name="Vijayakumar V."/>
            <person name="Gluck-Thaler E."/>
            <person name="Korotkin H.B."/>
            <person name="Matheny P.B."/>
            <person name="Slot J.C."/>
        </authorList>
    </citation>
    <scope>NUCLEOTIDE SEQUENCE [LARGE SCALE GENOMIC DNA]</scope>
    <source>
        <strain evidence="2 3">2629</strain>
    </source>
</reference>
<sequence length="252" mass="27334">MTVHSSSPKTIKFSRQEDHDVLESLSGLSIKGFQDCTEANQMSTPSSTNASLPTPPAFKGSRVFLASPAHSFAGDELCPEQPAPISMPNALLLKDLDSFTDGTGHGSFNFPLGPCADDSNHNLPLFFHPDLSPVPAPLPLPVHHTFSSSTTTPTTESSSSSSPLALALDKLPHSQDDPTDAVLAWRANVISSPPPPPHITPKKRRRSLTQNSDFHERRTRTWSPTDDTALSICTDQVARQHQQWHPDAQPPD</sequence>
<dbReference type="Proteomes" id="UP000284842">
    <property type="component" value="Unassembled WGS sequence"/>
</dbReference>
<proteinExistence type="predicted"/>
<dbReference type="EMBL" id="NHTK01004502">
    <property type="protein sequence ID" value="PPQ86380.1"/>
    <property type="molecule type" value="Genomic_DNA"/>
</dbReference>
<evidence type="ECO:0000313" key="3">
    <source>
        <dbReference type="Proteomes" id="UP000284842"/>
    </source>
</evidence>
<dbReference type="InParanoid" id="A0A409X6L5"/>
<evidence type="ECO:0000256" key="1">
    <source>
        <dbReference type="SAM" id="MobiDB-lite"/>
    </source>
</evidence>
<evidence type="ECO:0000313" key="2">
    <source>
        <dbReference type="EMBL" id="PPQ86380.1"/>
    </source>
</evidence>
<dbReference type="OrthoDB" id="2903551at2759"/>
<comment type="caution">
    <text evidence="2">The sequence shown here is derived from an EMBL/GenBank/DDBJ whole genome shotgun (WGS) entry which is preliminary data.</text>
</comment>
<protein>
    <submittedName>
        <fullName evidence="2">Uncharacterized protein</fullName>
    </submittedName>
</protein>